<reference evidence="4" key="1">
    <citation type="submission" date="2019-10" db="EMBL/GenBank/DDBJ databases">
        <title>Bird 10,000 Genomes (B10K) Project - Family phase.</title>
        <authorList>
            <person name="Zhang G."/>
        </authorList>
    </citation>
    <scope>NUCLEOTIDE SEQUENCE</scope>
    <source>
        <strain evidence="4">B10K-DU-002-10</strain>
        <tissue evidence="4">Muscle</tissue>
    </source>
</reference>
<gene>
    <name evidence="4" type="primary">Ervk9_0</name>
    <name evidence="4" type="ORF">AEGCAU_R00640</name>
</gene>
<evidence type="ECO:0000313" key="5">
    <source>
        <dbReference type="Proteomes" id="UP000628412"/>
    </source>
</evidence>
<feature type="non-terminal residue" evidence="4">
    <location>
        <position position="159"/>
    </location>
</feature>
<dbReference type="PANTHER" id="PTHR19422:SF123">
    <property type="entry name" value="RT1 CLASS I, LOCUS CE15"/>
    <property type="match status" value="1"/>
</dbReference>
<dbReference type="PANTHER" id="PTHR19422">
    <property type="entry name" value="GAG RETROVIRAL POLYPROTEIN"/>
    <property type="match status" value="1"/>
</dbReference>
<dbReference type="EMBL" id="WEIU01009626">
    <property type="protein sequence ID" value="NWH88347.1"/>
    <property type="molecule type" value="Genomic_DNA"/>
</dbReference>
<feature type="non-terminal residue" evidence="4">
    <location>
        <position position="1"/>
    </location>
</feature>
<keyword evidence="2" id="KW-0064">Aspartyl protease</keyword>
<dbReference type="Pfam" id="PF00692">
    <property type="entry name" value="dUTPase"/>
    <property type="match status" value="1"/>
</dbReference>
<dbReference type="AlphaFoldDB" id="A0A850Y4C8"/>
<evidence type="ECO:0000256" key="2">
    <source>
        <dbReference type="ARBA" id="ARBA00022750"/>
    </source>
</evidence>
<dbReference type="Gene3D" id="2.70.40.10">
    <property type="match status" value="1"/>
</dbReference>
<keyword evidence="2" id="KW-0378">Hydrolase</keyword>
<dbReference type="SUPFAM" id="SSF51283">
    <property type="entry name" value="dUTPase-like"/>
    <property type="match status" value="1"/>
</dbReference>
<name>A0A850Y4C8_AEGCA</name>
<dbReference type="GO" id="GO:0004190">
    <property type="term" value="F:aspartic-type endopeptidase activity"/>
    <property type="evidence" value="ECO:0007669"/>
    <property type="project" value="UniProtKB-KW"/>
</dbReference>
<protein>
    <submittedName>
        <fullName evidence="4">POK9 protein</fullName>
    </submittedName>
</protein>
<dbReference type="InterPro" id="IPR029054">
    <property type="entry name" value="dUTPase-like"/>
</dbReference>
<dbReference type="InterPro" id="IPR001995">
    <property type="entry name" value="Peptidase_A2_cat"/>
</dbReference>
<proteinExistence type="predicted"/>
<accession>A0A850Y4C8</accession>
<keyword evidence="1" id="KW-0645">Protease</keyword>
<comment type="caution">
    <text evidence="4">The sequence shown here is derived from an EMBL/GenBank/DDBJ whole genome shotgun (WGS) entry which is preliminary data.</text>
</comment>
<evidence type="ECO:0000259" key="3">
    <source>
        <dbReference type="PROSITE" id="PS50175"/>
    </source>
</evidence>
<dbReference type="PROSITE" id="PS50175">
    <property type="entry name" value="ASP_PROT_RETROV"/>
    <property type="match status" value="1"/>
</dbReference>
<evidence type="ECO:0000256" key="1">
    <source>
        <dbReference type="ARBA" id="ARBA00022670"/>
    </source>
</evidence>
<dbReference type="Proteomes" id="UP000628412">
    <property type="component" value="Unassembled WGS sequence"/>
</dbReference>
<evidence type="ECO:0000313" key="4">
    <source>
        <dbReference type="EMBL" id="NWH88347.1"/>
    </source>
</evidence>
<dbReference type="GO" id="GO:0006508">
    <property type="term" value="P:proteolysis"/>
    <property type="evidence" value="ECO:0007669"/>
    <property type="project" value="UniProtKB-KW"/>
</dbReference>
<sequence>SGSLGLDLATSIDCTLIDNKPQSIPTRVKGPVTTNGQPVGALLIGCSSASMMGLTITVGLIDVDYQGEIQIMAQTLHPLLLTPAGSQIAQLILLPSLAEGTAPLGEHQLSEGCFGSTGTMALLTVDLKQCPRKHIVIQYQDSAITLTALLNTGADVSIV</sequence>
<dbReference type="InterPro" id="IPR051592">
    <property type="entry name" value="HERV-K_Pro_peptidase_A2"/>
</dbReference>
<keyword evidence="5" id="KW-1185">Reference proteome</keyword>
<organism evidence="4 5">
    <name type="scientific">Aegithalos caudatus</name>
    <name type="common">Long-tailed tit</name>
    <name type="synonym">Acredula caudata</name>
    <dbReference type="NCBI Taxonomy" id="73327"/>
    <lineage>
        <taxon>Eukaryota</taxon>
        <taxon>Metazoa</taxon>
        <taxon>Chordata</taxon>
        <taxon>Craniata</taxon>
        <taxon>Vertebrata</taxon>
        <taxon>Euteleostomi</taxon>
        <taxon>Archelosauria</taxon>
        <taxon>Archosauria</taxon>
        <taxon>Dinosauria</taxon>
        <taxon>Saurischia</taxon>
        <taxon>Theropoda</taxon>
        <taxon>Coelurosauria</taxon>
        <taxon>Aves</taxon>
        <taxon>Neognathae</taxon>
        <taxon>Neoaves</taxon>
        <taxon>Telluraves</taxon>
        <taxon>Australaves</taxon>
        <taxon>Passeriformes</taxon>
        <taxon>Sylvioidea</taxon>
        <taxon>Aegithalidae</taxon>
        <taxon>Aegithalos</taxon>
    </lineage>
</organism>
<dbReference type="InterPro" id="IPR036157">
    <property type="entry name" value="dUTPase-like_sf"/>
</dbReference>
<feature type="domain" description="Peptidase A2" evidence="3">
    <location>
        <begin position="146"/>
        <end position="159"/>
    </location>
</feature>